<accession>A0ABM3HUN3</accession>
<dbReference type="RefSeq" id="XP_048140295.1">
    <property type="nucleotide sequence ID" value="XM_048284338.1"/>
</dbReference>
<dbReference type="Proteomes" id="UP000827889">
    <property type="component" value="Chromosome 8"/>
</dbReference>
<dbReference type="Gene3D" id="1.25.40.10">
    <property type="entry name" value="Tetratricopeptide repeat domain"/>
    <property type="match status" value="12"/>
</dbReference>
<dbReference type="Pfam" id="PF20431">
    <property type="entry name" value="E_motif"/>
    <property type="match status" value="1"/>
</dbReference>
<feature type="repeat" description="PPR" evidence="3">
    <location>
        <begin position="669"/>
        <end position="703"/>
    </location>
</feature>
<organism evidence="6 7">
    <name type="scientific">Rhodamnia argentea</name>
    <dbReference type="NCBI Taxonomy" id="178133"/>
    <lineage>
        <taxon>Eukaryota</taxon>
        <taxon>Viridiplantae</taxon>
        <taxon>Streptophyta</taxon>
        <taxon>Embryophyta</taxon>
        <taxon>Tracheophyta</taxon>
        <taxon>Spermatophyta</taxon>
        <taxon>Magnoliopsida</taxon>
        <taxon>eudicotyledons</taxon>
        <taxon>Gunneridae</taxon>
        <taxon>Pentapetalae</taxon>
        <taxon>rosids</taxon>
        <taxon>malvids</taxon>
        <taxon>Myrtales</taxon>
        <taxon>Myrtaceae</taxon>
        <taxon>Myrtoideae</taxon>
        <taxon>Myrteae</taxon>
        <taxon>Australasian group</taxon>
        <taxon>Rhodamnia</taxon>
    </lineage>
</organism>
<protein>
    <submittedName>
        <fullName evidence="7">Pentatricopeptide repeat-containing protein At4g02750</fullName>
    </submittedName>
</protein>
<feature type="repeat" description="PPR" evidence="3">
    <location>
        <begin position="463"/>
        <end position="497"/>
    </location>
</feature>
<evidence type="ECO:0000313" key="7">
    <source>
        <dbReference type="RefSeq" id="XP_048140295.1"/>
    </source>
</evidence>
<evidence type="ECO:0000256" key="2">
    <source>
        <dbReference type="ARBA" id="ARBA00022737"/>
    </source>
</evidence>
<feature type="repeat" description="PPR" evidence="3">
    <location>
        <begin position="238"/>
        <end position="268"/>
    </location>
</feature>
<feature type="repeat" description="PPR" evidence="3">
    <location>
        <begin position="919"/>
        <end position="953"/>
    </location>
</feature>
<keyword evidence="6" id="KW-1185">Reference proteome</keyword>
<dbReference type="PANTHER" id="PTHR47926:SF433">
    <property type="entry name" value="PENTATRICOPEPTIDE REPEAT-CONTAINING PROTEIN"/>
    <property type="match status" value="1"/>
</dbReference>
<dbReference type="Pfam" id="PF14432">
    <property type="entry name" value="DYW_deaminase"/>
    <property type="match status" value="1"/>
</dbReference>
<evidence type="ECO:0000256" key="1">
    <source>
        <dbReference type="ARBA" id="ARBA00006643"/>
    </source>
</evidence>
<gene>
    <name evidence="7" type="primary">LOC115755741</name>
</gene>
<feature type="compositionally biased region" description="Polar residues" evidence="4">
    <location>
        <begin position="602"/>
        <end position="612"/>
    </location>
</feature>
<feature type="repeat" description="PPR" evidence="3">
    <location>
        <begin position="362"/>
        <end position="396"/>
    </location>
</feature>
<name>A0ABM3HUN3_9MYRT</name>
<dbReference type="PANTHER" id="PTHR47926">
    <property type="entry name" value="PENTATRICOPEPTIDE REPEAT-CONTAINING PROTEIN"/>
    <property type="match status" value="1"/>
</dbReference>
<comment type="similarity">
    <text evidence="1">Belongs to the PPR family. PCMP-H subfamily.</text>
</comment>
<dbReference type="Pfam" id="PF13041">
    <property type="entry name" value="PPR_2"/>
    <property type="match status" value="1"/>
</dbReference>
<feature type="repeat" description="PPR" evidence="3">
    <location>
        <begin position="733"/>
        <end position="767"/>
    </location>
</feature>
<dbReference type="NCBIfam" id="TIGR00756">
    <property type="entry name" value="PPR"/>
    <property type="match status" value="21"/>
</dbReference>
<dbReference type="SUPFAM" id="SSF48452">
    <property type="entry name" value="TPR-like"/>
    <property type="match status" value="3"/>
</dbReference>
<proteinExistence type="inferred from homology"/>
<dbReference type="InterPro" id="IPR011990">
    <property type="entry name" value="TPR-like_helical_dom_sf"/>
</dbReference>
<dbReference type="InterPro" id="IPR032867">
    <property type="entry name" value="DYW_dom"/>
</dbReference>
<evidence type="ECO:0000313" key="6">
    <source>
        <dbReference type="Proteomes" id="UP000827889"/>
    </source>
</evidence>
<feature type="repeat" description="PPR" evidence="3">
    <location>
        <begin position="331"/>
        <end position="361"/>
    </location>
</feature>
<dbReference type="Pfam" id="PF01535">
    <property type="entry name" value="PPR"/>
    <property type="match status" value="25"/>
</dbReference>
<dbReference type="GeneID" id="115755741"/>
<sequence length="1358" mass="153558">MRGRCWYRHFCSHRQVRASRSREPESCSSKGTSPPRKNEWKRRPTTVAEDADVRKWNMTITAHMRDGQCESALLIFNSMPHRSVISYNAMIAGYWQNGEFGRAIEMFEKMPERDLVSWNSMISGYMRNGDVSAAIALFRQMPARDVASWNALLSGYARNGLVDEAREVFDEMPCKNNISWNSLLTAFVENGRMDEARKLFEFKTDWEVIPSNYLMAGYVKRRMLVDARQLFDRMPFKDDVSWNTMIAGYAQNDDLSEARRLFEASPARDVFAWTALMSGYVQKGMMDEATRIFDVMPEKNSVSWNAMIGGYVQSKEIDKARQLFEVMPCRDITSWNTMIAGFAQAGDISKARCMFDQMPLRDCISWAAIISGYAQTGHFEEALQLLLDMNRYGEWPNRSALTCSFSSCAEIGALKLGQQLHGYLIKAGYESGCFVANALLAMYCKCGNIEDAYDVFHGIADKDSVSLNTMLAGYARHGLLKEALIIFESMKAVVIKPNAVRGGGYARLLLMVHLVKKALCFGATWGETFDCLTCAEMPIHCCYAVSTFSPCSFRLRVMVPSGSIFVLTLIQVLRAQGMRGNCWRRQCHIECSLRSRQASAKTSLKPSCLKQTPPSSSYSSPEKSRPKRSPWVVSEVPAVIRWNMAITSHMRNGQCEAALRVFNSMPCRSTVSYNAMISGYLQNDKFNLARQVFDGMPETGRDLVSWNLMISGYVKNRDLFAARALFERMPVRDVVSWNAMLSGYAQYGYVDEAREIFNEMPTKDVVSWNGLLAAYVQNGRLEEARRLFESKIDWEVVPWNCLMAGYVKKKRFVDARDLFDRMPVRDEVSWNTMITGYAQNGELSEARRLFEESPTKDVFAWTAMLSGYVQNGLLDEARRIFNEMPEKNTVSWNAMIAGYVQYNKIDMAKELFKAMPCRNIGSWNTMITCYAQNGNISQARSLFDEMPQRDCISWAAIIAGYAQTGHSEEALHQFVDMNRAGETLNRSAFTCSLSACADIAALELGKQIHSRIVKAGYVSRWFVGNALLSMYCKCGSIEEAYDAFKDITDKDIVSWNTMIAGYARHGFGKEALVIFESMQAAGIKPDDVTMVGVLSACAHNGLVERGMKYFHTMYEDYGITANDKHYTCMIDLLGRSGQLVEAVKLMKNMPFEPDAATWGALLGASRIHGNTELGEKAAEMIFEMQPENSGMYVLLSNLYAASGRWADVGRMRLTMRNKGVKKVPGYSWIEVQNKIHTFSVGDAFHPEKDRIYAFLEELDLKIKLAGYVSSTKLVLHDVEEEEKEQMLKYHSERLAVAFGILSVPAGRPIRVIKNLRVCGDCHNAIKCISKIVDRLIILRDNHRFHHFSGGSCSCGDYW</sequence>
<dbReference type="InterPro" id="IPR046960">
    <property type="entry name" value="PPR_At4g14850-like_plant"/>
</dbReference>
<feature type="repeat" description="PPR" evidence="3">
    <location>
        <begin position="795"/>
        <end position="825"/>
    </location>
</feature>
<evidence type="ECO:0000256" key="4">
    <source>
        <dbReference type="SAM" id="MobiDB-lite"/>
    </source>
</evidence>
<feature type="repeat" description="PPR" evidence="3">
    <location>
        <begin position="857"/>
        <end position="891"/>
    </location>
</feature>
<evidence type="ECO:0000259" key="5">
    <source>
        <dbReference type="Pfam" id="PF14432"/>
    </source>
</evidence>
<feature type="repeat" description="PPR" evidence="3">
    <location>
        <begin position="145"/>
        <end position="179"/>
    </location>
</feature>
<feature type="domain" description="DYW" evidence="5">
    <location>
        <begin position="1266"/>
        <end position="1358"/>
    </location>
</feature>
<dbReference type="PROSITE" id="PS51375">
    <property type="entry name" value="PPR"/>
    <property type="match status" value="14"/>
</dbReference>
<feature type="repeat" description="PPR" evidence="3">
    <location>
        <begin position="83"/>
        <end position="117"/>
    </location>
</feature>
<feature type="repeat" description="PPR" evidence="3">
    <location>
        <begin position="1051"/>
        <end position="1085"/>
    </location>
</feature>
<feature type="repeat" description="PPR" evidence="3">
    <location>
        <begin position="826"/>
        <end position="856"/>
    </location>
</feature>
<keyword evidence="2" id="KW-0677">Repeat</keyword>
<feature type="region of interest" description="Disordered" evidence="4">
    <location>
        <begin position="21"/>
        <end position="46"/>
    </location>
</feature>
<reference evidence="7" key="1">
    <citation type="submission" date="2025-08" db="UniProtKB">
        <authorList>
            <consortium name="RefSeq"/>
        </authorList>
    </citation>
    <scope>IDENTIFICATION</scope>
    <source>
        <tissue evidence="7">Leaf</tissue>
    </source>
</reference>
<feature type="repeat" description="PPR" evidence="3">
    <location>
        <begin position="269"/>
        <end position="303"/>
    </location>
</feature>
<dbReference type="InterPro" id="IPR002885">
    <property type="entry name" value="PPR_rpt"/>
</dbReference>
<feature type="region of interest" description="Disordered" evidence="4">
    <location>
        <begin position="602"/>
        <end position="629"/>
    </location>
</feature>
<evidence type="ECO:0000256" key="3">
    <source>
        <dbReference type="PROSITE-ProRule" id="PRU00708"/>
    </source>
</evidence>
<dbReference type="InterPro" id="IPR046848">
    <property type="entry name" value="E_motif"/>
</dbReference>